<accession>A0A0C1MQ47</accession>
<name>A0A0C1MQ47_9RICK</name>
<proteinExistence type="predicted"/>
<feature type="region of interest" description="Disordered" evidence="2">
    <location>
        <begin position="1"/>
        <end position="35"/>
    </location>
</feature>
<reference evidence="3 4" key="1">
    <citation type="submission" date="2014-11" db="EMBL/GenBank/DDBJ databases">
        <title>A Rickettsiales Symbiont of Amoebae With Ancient Features.</title>
        <authorList>
            <person name="Schulz F."/>
            <person name="Martijn J."/>
            <person name="Wascher F."/>
            <person name="Kostanjsek R."/>
            <person name="Ettema T.J."/>
            <person name="Horn M."/>
        </authorList>
    </citation>
    <scope>NUCLEOTIDE SEQUENCE [LARGE SCALE GENOMIC DNA]</scope>
    <source>
        <strain evidence="3 4">UWC36</strain>
    </source>
</reference>
<dbReference type="STRING" id="86105.NF27_JR00050"/>
<evidence type="ECO:0000256" key="2">
    <source>
        <dbReference type="SAM" id="MobiDB-lite"/>
    </source>
</evidence>
<evidence type="ECO:0000313" key="3">
    <source>
        <dbReference type="EMBL" id="KIE04082.1"/>
    </source>
</evidence>
<sequence length="529" mass="62084">MRKGYQGNKHYSGNRPHRGEGNQDHKRTQHEQPKEYRRLDSIARLICGEEKCAAVSLYEGKLLVASNKGTNTHLVQNYMKFFQYIVKNNLSYNDAWKSKDMVKWRKKLRSESIYEKYKDHESPIISEIILLRTDLKETKGKLLSIMSKLDEMKKELLKVDQKYNSYIQDYSSYNEYKKAYDSRQDFKQAVTMSRSTDAQILRDKIKEIKDKEREIFKLLDIDITPKKLKKALEKYSCQNTNALIIKKIENIKKGIADNELEFQRLQNKEIKLEKDIENKFRKLSEKMFSDISKVIEFLTNGNTYNIPLRQALMEDYIDINKEQEYKPSMSNGIPDISIGIHAEMRILEYIDSSRRSLFKQNPAIYIGISKLCCRDCANIVQQINKKSKGINTEVDDQSIKQVVETRGFHNNQYPWPTPPFVEKYHFKLLNKAETKIGKAKEMHSDSESSAMKTEESNLEYLEPLFPERRLNHHSNVEVYENIIRAPFVSRVENNFTQARDYSTQTNRGSKNHTNGNQYASNQEKKPLAR</sequence>
<comment type="caution">
    <text evidence="3">The sequence shown here is derived from an EMBL/GenBank/DDBJ whole genome shotgun (WGS) entry which is preliminary data.</text>
</comment>
<feature type="region of interest" description="Disordered" evidence="2">
    <location>
        <begin position="500"/>
        <end position="529"/>
    </location>
</feature>
<organism evidence="3 4">
    <name type="scientific">Candidatus Jidaibacter acanthamoebae</name>
    <dbReference type="NCBI Taxonomy" id="86105"/>
    <lineage>
        <taxon>Bacteria</taxon>
        <taxon>Pseudomonadati</taxon>
        <taxon>Pseudomonadota</taxon>
        <taxon>Alphaproteobacteria</taxon>
        <taxon>Rickettsiales</taxon>
        <taxon>Candidatus Midichloriaceae</taxon>
        <taxon>Candidatus Jidaibacter</taxon>
    </lineage>
</organism>
<keyword evidence="4" id="KW-1185">Reference proteome</keyword>
<evidence type="ECO:0000256" key="1">
    <source>
        <dbReference type="SAM" id="Coils"/>
    </source>
</evidence>
<feature type="compositionally biased region" description="Basic and acidic residues" evidence="2">
    <location>
        <begin position="17"/>
        <end position="35"/>
    </location>
</feature>
<dbReference type="EMBL" id="JSWE01000234">
    <property type="protein sequence ID" value="KIE04082.1"/>
    <property type="molecule type" value="Genomic_DNA"/>
</dbReference>
<dbReference type="OrthoDB" id="7162257at2"/>
<protein>
    <submittedName>
        <fullName evidence="3">Uncharacterized protein</fullName>
    </submittedName>
</protein>
<gene>
    <name evidence="3" type="ORF">NF27_JR00050</name>
</gene>
<dbReference type="InterPro" id="IPR027796">
    <property type="entry name" value="OTT_1508_deam-like"/>
</dbReference>
<dbReference type="Pfam" id="PF14441">
    <property type="entry name" value="OTT_1508_deam"/>
    <property type="match status" value="1"/>
</dbReference>
<feature type="compositionally biased region" description="Polar residues" evidence="2">
    <location>
        <begin position="500"/>
        <end position="521"/>
    </location>
</feature>
<evidence type="ECO:0000313" key="4">
    <source>
        <dbReference type="Proteomes" id="UP000031258"/>
    </source>
</evidence>
<dbReference type="AlphaFoldDB" id="A0A0C1MQ47"/>
<keyword evidence="1" id="KW-0175">Coiled coil</keyword>
<feature type="coiled-coil region" evidence="1">
    <location>
        <begin position="248"/>
        <end position="282"/>
    </location>
</feature>
<dbReference type="RefSeq" id="WP_039459549.1">
    <property type="nucleotide sequence ID" value="NZ_JSWE01000234.1"/>
</dbReference>
<dbReference type="Proteomes" id="UP000031258">
    <property type="component" value="Unassembled WGS sequence"/>
</dbReference>
<feature type="coiled-coil region" evidence="1">
    <location>
        <begin position="135"/>
        <end position="169"/>
    </location>
</feature>